<name>A0A8S9ZP71_9BILA</name>
<sequence>MKKCCFIKFNKFVFRYKFFKILGKCRRLQKLITFIILRMAKGFEDDEKRFLFIRSQILSFEECMEDGLQKSQLIKSLITWVLKEFAKVEGYKSDPRMLVLWKLLGKYSVNIGMDGVLENVHRLGFFKSCPDFYLMWADYLGSNDNKENFDKVIQVCEKNCQISSAECQELFRPLIEKYFDIDYNEGKTLDLMKIFDDGKEVVKPDLTLFQNKRGALSTSEMELVNVINTTKVILKNKEKTINNEKDVETFKLMDVHLPQGIQNKVPTEEYSIYKDVTYSKTTTATTCDVKNNEKNRRISYYPGLDDITIAGSHGKFSSDMFTSTPRRSVMPNDFEPILEGFTDKGFVDSVIKEKTEEVGLFGINVGKSSSKGVLGVGDLKMKKRLSFADEKEIGGNKNINPMAEAVERLKKSKNNPNELVRTLPYLKISSTIHEESEEKKKTFDSPEFPSPFRKKKKDYQ</sequence>
<dbReference type="AlphaFoldDB" id="A0A8S9ZP71"/>
<evidence type="ECO:0000313" key="3">
    <source>
        <dbReference type="Proteomes" id="UP000605970"/>
    </source>
</evidence>
<dbReference type="Gene3D" id="1.25.40.430">
    <property type="match status" value="1"/>
</dbReference>
<dbReference type="Proteomes" id="UP000605970">
    <property type="component" value="Unassembled WGS sequence"/>
</dbReference>
<comment type="caution">
    <text evidence="2">The sequence shown here is derived from an EMBL/GenBank/DDBJ whole genome shotgun (WGS) entry which is preliminary data.</text>
</comment>
<evidence type="ECO:0000256" key="1">
    <source>
        <dbReference type="SAM" id="MobiDB-lite"/>
    </source>
</evidence>
<dbReference type="EMBL" id="JABEBT010000047">
    <property type="protein sequence ID" value="KAF7635085.1"/>
    <property type="molecule type" value="Genomic_DNA"/>
</dbReference>
<gene>
    <name evidence="2" type="ORF">Mgra_00005527</name>
</gene>
<dbReference type="OrthoDB" id="248495at2759"/>
<protein>
    <recommendedName>
        <fullName evidence="4">BUB1 N-terminal domain-containing protein</fullName>
    </recommendedName>
</protein>
<feature type="region of interest" description="Disordered" evidence="1">
    <location>
        <begin position="431"/>
        <end position="460"/>
    </location>
</feature>
<accession>A0A8S9ZP71</accession>
<organism evidence="2 3">
    <name type="scientific">Meloidogyne graminicola</name>
    <dbReference type="NCBI Taxonomy" id="189291"/>
    <lineage>
        <taxon>Eukaryota</taxon>
        <taxon>Metazoa</taxon>
        <taxon>Ecdysozoa</taxon>
        <taxon>Nematoda</taxon>
        <taxon>Chromadorea</taxon>
        <taxon>Rhabditida</taxon>
        <taxon>Tylenchina</taxon>
        <taxon>Tylenchomorpha</taxon>
        <taxon>Tylenchoidea</taxon>
        <taxon>Meloidogynidae</taxon>
        <taxon>Meloidogyninae</taxon>
        <taxon>Meloidogyne</taxon>
    </lineage>
</organism>
<reference evidence="2" key="1">
    <citation type="journal article" date="2020" name="Ecol. Evol.">
        <title>Genome structure and content of the rice root-knot nematode (Meloidogyne graminicola).</title>
        <authorList>
            <person name="Phan N.T."/>
            <person name="Danchin E.G.J."/>
            <person name="Klopp C."/>
            <person name="Perfus-Barbeoch L."/>
            <person name="Kozlowski D.K."/>
            <person name="Koutsovoulos G.D."/>
            <person name="Lopez-Roques C."/>
            <person name="Bouchez O."/>
            <person name="Zahm M."/>
            <person name="Besnard G."/>
            <person name="Bellafiore S."/>
        </authorList>
    </citation>
    <scope>NUCLEOTIDE SEQUENCE</scope>
    <source>
        <strain evidence="2">VN-18</strain>
    </source>
</reference>
<proteinExistence type="predicted"/>
<evidence type="ECO:0000313" key="2">
    <source>
        <dbReference type="EMBL" id="KAF7635085.1"/>
    </source>
</evidence>
<keyword evidence="3" id="KW-1185">Reference proteome</keyword>
<evidence type="ECO:0008006" key="4">
    <source>
        <dbReference type="Google" id="ProtNLM"/>
    </source>
</evidence>
<feature type="compositionally biased region" description="Basic and acidic residues" evidence="1">
    <location>
        <begin position="432"/>
        <end position="444"/>
    </location>
</feature>